<dbReference type="EMBL" id="JAYMYR010000003">
    <property type="protein sequence ID" value="KAK7373518.1"/>
    <property type="molecule type" value="Genomic_DNA"/>
</dbReference>
<feature type="compositionally biased region" description="Polar residues" evidence="1">
    <location>
        <begin position="35"/>
        <end position="72"/>
    </location>
</feature>
<organism evidence="2 3">
    <name type="scientific">Phaseolus coccineus</name>
    <name type="common">Scarlet runner bean</name>
    <name type="synonym">Phaseolus multiflorus</name>
    <dbReference type="NCBI Taxonomy" id="3886"/>
    <lineage>
        <taxon>Eukaryota</taxon>
        <taxon>Viridiplantae</taxon>
        <taxon>Streptophyta</taxon>
        <taxon>Embryophyta</taxon>
        <taxon>Tracheophyta</taxon>
        <taxon>Spermatophyta</taxon>
        <taxon>Magnoliopsida</taxon>
        <taxon>eudicotyledons</taxon>
        <taxon>Gunneridae</taxon>
        <taxon>Pentapetalae</taxon>
        <taxon>rosids</taxon>
        <taxon>fabids</taxon>
        <taxon>Fabales</taxon>
        <taxon>Fabaceae</taxon>
        <taxon>Papilionoideae</taxon>
        <taxon>50 kb inversion clade</taxon>
        <taxon>NPAAA clade</taxon>
        <taxon>indigoferoid/millettioid clade</taxon>
        <taxon>Phaseoleae</taxon>
        <taxon>Phaseolus</taxon>
    </lineage>
</organism>
<proteinExistence type="predicted"/>
<comment type="caution">
    <text evidence="2">The sequence shown here is derived from an EMBL/GenBank/DDBJ whole genome shotgun (WGS) entry which is preliminary data.</text>
</comment>
<protein>
    <submittedName>
        <fullName evidence="2">Uncharacterized protein</fullName>
    </submittedName>
</protein>
<dbReference type="AlphaFoldDB" id="A0AAN9RP99"/>
<keyword evidence="3" id="KW-1185">Reference proteome</keyword>
<evidence type="ECO:0000313" key="3">
    <source>
        <dbReference type="Proteomes" id="UP001374584"/>
    </source>
</evidence>
<evidence type="ECO:0000256" key="1">
    <source>
        <dbReference type="SAM" id="MobiDB-lite"/>
    </source>
</evidence>
<accession>A0AAN9RP99</accession>
<gene>
    <name evidence="2" type="ORF">VNO80_06931</name>
</gene>
<name>A0AAN9RP99_PHACN</name>
<reference evidence="2 3" key="1">
    <citation type="submission" date="2024-01" db="EMBL/GenBank/DDBJ databases">
        <title>The genomes of 5 underutilized Papilionoideae crops provide insights into root nodulation and disease resistanc.</title>
        <authorList>
            <person name="Jiang F."/>
        </authorList>
    </citation>
    <scope>NUCLEOTIDE SEQUENCE [LARGE SCALE GENOMIC DNA]</scope>
    <source>
        <strain evidence="2">JINMINGXINNONG_FW02</strain>
        <tissue evidence="2">Leaves</tissue>
    </source>
</reference>
<dbReference type="Proteomes" id="UP001374584">
    <property type="component" value="Unassembled WGS sequence"/>
</dbReference>
<feature type="region of interest" description="Disordered" evidence="1">
    <location>
        <begin position="35"/>
        <end position="79"/>
    </location>
</feature>
<evidence type="ECO:0000313" key="2">
    <source>
        <dbReference type="EMBL" id="KAK7373518.1"/>
    </source>
</evidence>
<sequence>MTTMAWLEQFLVPIHADFSFCDTLRISLTQTLGNAKMSSQKKSIQNVLAPTTRPSPKSQPPTTGTKLPTIQQVFARRTK</sequence>